<organism evidence="1 2">
    <name type="scientific">Violaceomyces palustris</name>
    <dbReference type="NCBI Taxonomy" id="1673888"/>
    <lineage>
        <taxon>Eukaryota</taxon>
        <taxon>Fungi</taxon>
        <taxon>Dikarya</taxon>
        <taxon>Basidiomycota</taxon>
        <taxon>Ustilaginomycotina</taxon>
        <taxon>Ustilaginomycetes</taxon>
        <taxon>Violaceomycetales</taxon>
        <taxon>Violaceomycetaceae</taxon>
        <taxon>Violaceomyces</taxon>
    </lineage>
</organism>
<accession>A0ACD0NKZ9</accession>
<gene>
    <name evidence="1" type="ORF">IE53DRAFT_392868</name>
</gene>
<reference evidence="1 2" key="1">
    <citation type="journal article" date="2018" name="Mol. Biol. Evol.">
        <title>Broad Genomic Sampling Reveals a Smut Pathogenic Ancestry of the Fungal Clade Ustilaginomycotina.</title>
        <authorList>
            <person name="Kijpornyongpan T."/>
            <person name="Mondo S.J."/>
            <person name="Barry K."/>
            <person name="Sandor L."/>
            <person name="Lee J."/>
            <person name="Lipzen A."/>
            <person name="Pangilinan J."/>
            <person name="LaButti K."/>
            <person name="Hainaut M."/>
            <person name="Henrissat B."/>
            <person name="Grigoriev I.V."/>
            <person name="Spatafora J.W."/>
            <person name="Aime M.C."/>
        </authorList>
    </citation>
    <scope>NUCLEOTIDE SEQUENCE [LARGE SCALE GENOMIC DNA]</scope>
    <source>
        <strain evidence="1 2">SA 807</strain>
    </source>
</reference>
<dbReference type="Proteomes" id="UP000245626">
    <property type="component" value="Unassembled WGS sequence"/>
</dbReference>
<evidence type="ECO:0000313" key="2">
    <source>
        <dbReference type="Proteomes" id="UP000245626"/>
    </source>
</evidence>
<name>A0ACD0NKZ9_9BASI</name>
<sequence length="205" mass="21960">WIDPKDFNYHAKLYQTASTATFPYRTSTSGGVPFGSGLNTLSKFPFSNFDRVKWDECSNASENDCFTRKGFTSMTVVLPGGLEVDFYNLHADAGVKGDDLKARADNLDQLARAITDRNPSGGGGGSRGGDRAVVVMGDTNSRYTRSGDVIPSFLEKTALTDSWVQLARTGGQPPRAGDSALVCTTTTSSSPKPPDNGCEVVDKIM</sequence>
<evidence type="ECO:0000313" key="1">
    <source>
        <dbReference type="EMBL" id="PWN46481.1"/>
    </source>
</evidence>
<feature type="non-terminal residue" evidence="1">
    <location>
        <position position="1"/>
    </location>
</feature>
<keyword evidence="2" id="KW-1185">Reference proteome</keyword>
<dbReference type="EMBL" id="KZ821003">
    <property type="protein sequence ID" value="PWN46481.1"/>
    <property type="molecule type" value="Genomic_DNA"/>
</dbReference>
<proteinExistence type="predicted"/>
<protein>
    <submittedName>
        <fullName evidence="1">Uncharacterized protein</fullName>
    </submittedName>
</protein>